<comment type="subcellular location">
    <subcellularLocation>
        <location evidence="1">Secreted</location>
        <location evidence="1">Cell wall</location>
        <topology evidence="1">Peptidoglycan-anchor</topology>
    </subcellularLocation>
</comment>
<evidence type="ECO:0000256" key="5">
    <source>
        <dbReference type="ARBA" id="ARBA00023088"/>
    </source>
</evidence>
<name>A0A2P8GG21_9BACL</name>
<evidence type="ECO:0000313" key="10">
    <source>
        <dbReference type="Proteomes" id="UP000242682"/>
    </source>
</evidence>
<dbReference type="FunFam" id="3.60.21.10:FF:000052">
    <property type="entry name" value="Endonuclease YhcR"/>
    <property type="match status" value="1"/>
</dbReference>
<feature type="domain" description="Calcineurin-like phosphoesterase" evidence="7">
    <location>
        <begin position="50"/>
        <end position="280"/>
    </location>
</feature>
<organism evidence="9 10">
    <name type="scientific">Planomicrobium soli</name>
    <dbReference type="NCBI Taxonomy" id="1176648"/>
    <lineage>
        <taxon>Bacteria</taxon>
        <taxon>Bacillati</taxon>
        <taxon>Bacillota</taxon>
        <taxon>Bacilli</taxon>
        <taxon>Bacillales</taxon>
        <taxon>Caryophanaceae</taxon>
        <taxon>Planomicrobium</taxon>
    </lineage>
</organism>
<dbReference type="InterPro" id="IPR036907">
    <property type="entry name" value="5'-Nucleotdase_C_sf"/>
</dbReference>
<dbReference type="GO" id="GO:0008768">
    <property type="term" value="F:UDP-sugar diphosphatase activity"/>
    <property type="evidence" value="ECO:0007669"/>
    <property type="project" value="TreeGrafter"/>
</dbReference>
<dbReference type="GO" id="GO:0046872">
    <property type="term" value="F:metal ion binding"/>
    <property type="evidence" value="ECO:0007669"/>
    <property type="project" value="InterPro"/>
</dbReference>
<dbReference type="PRINTS" id="PR01607">
    <property type="entry name" value="APYRASEFAMLY"/>
</dbReference>
<dbReference type="EMBL" id="PYAT01000010">
    <property type="protein sequence ID" value="PSL32919.1"/>
    <property type="molecule type" value="Genomic_DNA"/>
</dbReference>
<gene>
    <name evidence="9" type="ORF">B0H99_11028</name>
</gene>
<dbReference type="RefSeq" id="WP_245894533.1">
    <property type="nucleotide sequence ID" value="NZ_PYAT01000010.1"/>
</dbReference>
<dbReference type="PROSITE" id="PS00786">
    <property type="entry name" value="5_NUCLEOTIDASE_2"/>
    <property type="match status" value="1"/>
</dbReference>
<dbReference type="GO" id="GO:0009166">
    <property type="term" value="P:nucleotide catabolic process"/>
    <property type="evidence" value="ECO:0007669"/>
    <property type="project" value="InterPro"/>
</dbReference>
<dbReference type="PANTHER" id="PTHR11575">
    <property type="entry name" value="5'-NUCLEOTIDASE-RELATED"/>
    <property type="match status" value="1"/>
</dbReference>
<feature type="chain" id="PRO_5039752382" evidence="6">
    <location>
        <begin position="28"/>
        <end position="539"/>
    </location>
</feature>
<dbReference type="SUPFAM" id="SSF55816">
    <property type="entry name" value="5'-nucleotidase (syn. UDP-sugar hydrolase), C-terminal domain"/>
    <property type="match status" value="1"/>
</dbReference>
<dbReference type="InterPro" id="IPR006179">
    <property type="entry name" value="5_nucleotidase/apyrase"/>
</dbReference>
<dbReference type="InterPro" id="IPR006146">
    <property type="entry name" value="5'-Nucleotdase_CS"/>
</dbReference>
<dbReference type="GO" id="GO:0000166">
    <property type="term" value="F:nucleotide binding"/>
    <property type="evidence" value="ECO:0007669"/>
    <property type="project" value="UniProtKB-KW"/>
</dbReference>
<keyword evidence="2" id="KW-0134">Cell wall</keyword>
<evidence type="ECO:0000256" key="3">
    <source>
        <dbReference type="ARBA" id="ARBA00022525"/>
    </source>
</evidence>
<keyword evidence="4 6" id="KW-0732">Signal</keyword>
<dbReference type="Gene3D" id="3.90.780.10">
    <property type="entry name" value="5'-Nucleotidase, C-terminal domain"/>
    <property type="match status" value="1"/>
</dbReference>
<dbReference type="InterPro" id="IPR004843">
    <property type="entry name" value="Calcineurin-like_PHP"/>
</dbReference>
<dbReference type="Proteomes" id="UP000242682">
    <property type="component" value="Unassembled WGS sequence"/>
</dbReference>
<dbReference type="GO" id="GO:0030288">
    <property type="term" value="C:outer membrane-bounded periplasmic space"/>
    <property type="evidence" value="ECO:0007669"/>
    <property type="project" value="TreeGrafter"/>
</dbReference>
<keyword evidence="6" id="KW-0547">Nucleotide-binding</keyword>
<evidence type="ECO:0000313" key="9">
    <source>
        <dbReference type="EMBL" id="PSL32919.1"/>
    </source>
</evidence>
<dbReference type="FunFam" id="3.90.780.10:FF:000004">
    <property type="entry name" value="UDP-sugar hydrolase, putative"/>
    <property type="match status" value="1"/>
</dbReference>
<dbReference type="SUPFAM" id="SSF56300">
    <property type="entry name" value="Metallo-dependent phosphatases"/>
    <property type="match status" value="1"/>
</dbReference>
<reference evidence="9 10" key="1">
    <citation type="submission" date="2018-03" db="EMBL/GenBank/DDBJ databases">
        <title>Genomic Encyclopedia of Type Strains, Phase III (KMG-III): the genomes of soil and plant-associated and newly described type strains.</title>
        <authorList>
            <person name="Whitman W."/>
        </authorList>
    </citation>
    <scope>NUCLEOTIDE SEQUENCE [LARGE SCALE GENOMIC DNA]</scope>
    <source>
        <strain evidence="9 10">CGMCC 1.12259</strain>
    </source>
</reference>
<dbReference type="Pfam" id="PF00149">
    <property type="entry name" value="Metallophos"/>
    <property type="match status" value="1"/>
</dbReference>
<evidence type="ECO:0000256" key="1">
    <source>
        <dbReference type="ARBA" id="ARBA00004168"/>
    </source>
</evidence>
<dbReference type="InterPro" id="IPR008334">
    <property type="entry name" value="5'-Nucleotdase_C"/>
</dbReference>
<accession>A0A2P8GG21</accession>
<comment type="caution">
    <text evidence="9">The sequence shown here is derived from an EMBL/GenBank/DDBJ whole genome shotgun (WGS) entry which is preliminary data.</text>
</comment>
<dbReference type="PANTHER" id="PTHR11575:SF24">
    <property type="entry name" value="5'-NUCLEOTIDASE"/>
    <property type="match status" value="1"/>
</dbReference>
<keyword evidence="3" id="KW-0964">Secreted</keyword>
<comment type="similarity">
    <text evidence="6">Belongs to the 5'-nucleotidase family.</text>
</comment>
<dbReference type="Pfam" id="PF02872">
    <property type="entry name" value="5_nucleotid_C"/>
    <property type="match status" value="1"/>
</dbReference>
<evidence type="ECO:0000259" key="8">
    <source>
        <dbReference type="Pfam" id="PF02872"/>
    </source>
</evidence>
<evidence type="ECO:0000256" key="6">
    <source>
        <dbReference type="RuleBase" id="RU362119"/>
    </source>
</evidence>
<dbReference type="InterPro" id="IPR029052">
    <property type="entry name" value="Metallo-depent_PP-like"/>
</dbReference>
<proteinExistence type="inferred from homology"/>
<feature type="domain" description="5'-Nucleotidase C-terminal" evidence="8">
    <location>
        <begin position="354"/>
        <end position="503"/>
    </location>
</feature>
<keyword evidence="5" id="KW-0572">Peptidoglycan-anchor</keyword>
<evidence type="ECO:0000256" key="4">
    <source>
        <dbReference type="ARBA" id="ARBA00022729"/>
    </source>
</evidence>
<feature type="signal peptide" evidence="6">
    <location>
        <begin position="1"/>
        <end position="27"/>
    </location>
</feature>
<keyword evidence="10" id="KW-1185">Reference proteome</keyword>
<dbReference type="Gene3D" id="3.60.21.10">
    <property type="match status" value="1"/>
</dbReference>
<keyword evidence="6" id="KW-0378">Hydrolase</keyword>
<dbReference type="GO" id="GO:0008253">
    <property type="term" value="F:5'-nucleotidase activity"/>
    <property type="evidence" value="ECO:0007669"/>
    <property type="project" value="TreeGrafter"/>
</dbReference>
<sequence length="539" mass="57077">MQNNMKKKFQVFASTALALGVFGSSFAAPMAEAAPGKDATVSNRGIEVQLLAVNDWHGQIDVTRKVGGRDAGGAEYLAAYLKQREATNKNTLLIHSGDMTGGSSPASALLQDEPTVEIMNKLGFDIGTLGNHEFDRGVDELKRLLDGGFHETTGNFEGADFPYVAANVVYKDSGKNLLPAYNIQKVNGMKIGFIGVVTKDIKDVVIASALENIEVTDPTAAVDKAVADLQAQGVKAIVVLAHAPASSKTDGTNATGEAVELAKNINDEVDIIIGAHNHGYADAIVDNKLVVQGYSYGTAFTDIDLVIDPKTKDIVQKSAEVVTTFHDGIEPDAEVKAMVEGYKAEVAPLINREVGTAAEAIMKTGDASGESALGNLIADSQRAALNTDFAFMNPGGIRADLNAGPITWGELYTIQPFGNLLVSTTYTGQQIKDVLEQQFTASKTTILQVSGLTYTYDKSAPIGSKITNLKDVKGNEITLDKTYTVTLNNFLVGGGDGFSKFKEGTNQVVGSVDLDALEAYIANFGGPIIAPTTDRISVQ</sequence>
<evidence type="ECO:0000256" key="2">
    <source>
        <dbReference type="ARBA" id="ARBA00022512"/>
    </source>
</evidence>
<dbReference type="AlphaFoldDB" id="A0A2P8GG21"/>
<protein>
    <submittedName>
        <fullName evidence="9">5'-nucleotidase</fullName>
    </submittedName>
</protein>
<evidence type="ECO:0000259" key="7">
    <source>
        <dbReference type="Pfam" id="PF00149"/>
    </source>
</evidence>